<evidence type="ECO:0000313" key="8">
    <source>
        <dbReference type="Proteomes" id="UP001164929"/>
    </source>
</evidence>
<evidence type="ECO:0000256" key="2">
    <source>
        <dbReference type="ARBA" id="ARBA00012205"/>
    </source>
</evidence>
<organism evidence="7 8">
    <name type="scientific">Populus alba x Populus x berolinensis</name>
    <dbReference type="NCBI Taxonomy" id="444605"/>
    <lineage>
        <taxon>Eukaryota</taxon>
        <taxon>Viridiplantae</taxon>
        <taxon>Streptophyta</taxon>
        <taxon>Embryophyta</taxon>
        <taxon>Tracheophyta</taxon>
        <taxon>Spermatophyta</taxon>
        <taxon>Magnoliopsida</taxon>
        <taxon>eudicotyledons</taxon>
        <taxon>Gunneridae</taxon>
        <taxon>Pentapetalae</taxon>
        <taxon>rosids</taxon>
        <taxon>fabids</taxon>
        <taxon>Malpighiales</taxon>
        <taxon>Salicaceae</taxon>
        <taxon>Saliceae</taxon>
        <taxon>Populus</taxon>
    </lineage>
</organism>
<dbReference type="EC" id="3.2.2.n1" evidence="2"/>
<name>A0AAD6RBK8_9ROSI</name>
<dbReference type="PANTHER" id="PTHR31223:SF56">
    <property type="entry name" value="CYTOKININ RIBOSIDE 5'-MONOPHOSPHATE PHOSPHORIBOHYDROLASE"/>
    <property type="match status" value="1"/>
</dbReference>
<dbReference type="Proteomes" id="UP001164929">
    <property type="component" value="Chromosome 3"/>
</dbReference>
<dbReference type="Gene3D" id="3.40.50.450">
    <property type="match status" value="1"/>
</dbReference>
<evidence type="ECO:0000256" key="6">
    <source>
        <dbReference type="ARBA" id="ARBA00049153"/>
    </source>
</evidence>
<dbReference type="SUPFAM" id="SSF102405">
    <property type="entry name" value="MCP/YpsA-like"/>
    <property type="match status" value="1"/>
</dbReference>
<evidence type="ECO:0000313" key="7">
    <source>
        <dbReference type="EMBL" id="KAJ7005292.1"/>
    </source>
</evidence>
<evidence type="ECO:0000256" key="5">
    <source>
        <dbReference type="ARBA" id="ARBA00047718"/>
    </source>
</evidence>
<comment type="caution">
    <text evidence="7">The sequence shown here is derived from an EMBL/GenBank/DDBJ whole genome shotgun (WGS) entry which is preliminary data.</text>
</comment>
<reference evidence="7" key="1">
    <citation type="journal article" date="2023" name="Mol. Ecol. Resour.">
        <title>Chromosome-level genome assembly of a triploid poplar Populus alba 'Berolinensis'.</title>
        <authorList>
            <person name="Chen S."/>
            <person name="Yu Y."/>
            <person name="Wang X."/>
            <person name="Wang S."/>
            <person name="Zhang T."/>
            <person name="Zhou Y."/>
            <person name="He R."/>
            <person name="Meng N."/>
            <person name="Wang Y."/>
            <person name="Liu W."/>
            <person name="Liu Z."/>
            <person name="Liu J."/>
            <person name="Guo Q."/>
            <person name="Huang H."/>
            <person name="Sederoff R.R."/>
            <person name="Wang G."/>
            <person name="Qu G."/>
            <person name="Chen S."/>
        </authorList>
    </citation>
    <scope>NUCLEOTIDE SEQUENCE</scope>
    <source>
        <strain evidence="7">SC-2020</strain>
    </source>
</reference>
<dbReference type="GO" id="GO:0005634">
    <property type="term" value="C:nucleus"/>
    <property type="evidence" value="ECO:0007669"/>
    <property type="project" value="TreeGrafter"/>
</dbReference>
<evidence type="ECO:0000256" key="4">
    <source>
        <dbReference type="ARBA" id="ARBA00024884"/>
    </source>
</evidence>
<keyword evidence="3" id="KW-0203">Cytokinin biosynthesis</keyword>
<comment type="catalytic activity">
    <reaction evidence="6">
        <text>9-ribosyl-trans-zeatin 5'-phosphate + H2O = trans-zeatin + D-ribose 5-phosphate</text>
        <dbReference type="Rhea" id="RHEA:48564"/>
        <dbReference type="ChEBI" id="CHEBI:15377"/>
        <dbReference type="ChEBI" id="CHEBI:16522"/>
        <dbReference type="ChEBI" id="CHEBI:78346"/>
        <dbReference type="ChEBI" id="CHEBI:87947"/>
        <dbReference type="EC" id="3.2.2.n1"/>
    </reaction>
</comment>
<comment type="catalytic activity">
    <reaction evidence="5">
        <text>N(6)-(dimethylallyl)adenosine 5'-phosphate + H2O = N(6)-dimethylallyladenine + D-ribose 5-phosphate</text>
        <dbReference type="Rhea" id="RHEA:48560"/>
        <dbReference type="ChEBI" id="CHEBI:15377"/>
        <dbReference type="ChEBI" id="CHEBI:17660"/>
        <dbReference type="ChEBI" id="CHEBI:57526"/>
        <dbReference type="ChEBI" id="CHEBI:78346"/>
        <dbReference type="EC" id="3.2.2.n1"/>
    </reaction>
</comment>
<gene>
    <name evidence="7" type="ORF">NC653_009941</name>
</gene>
<accession>A0AAD6RBK8</accession>
<dbReference type="GO" id="GO:0005829">
    <property type="term" value="C:cytosol"/>
    <property type="evidence" value="ECO:0007669"/>
    <property type="project" value="TreeGrafter"/>
</dbReference>
<evidence type="ECO:0000256" key="1">
    <source>
        <dbReference type="ARBA" id="ARBA00006763"/>
    </source>
</evidence>
<sequence length="87" mass="9606">MVWKITTLASKNLHEVGLLNVDGYYDSLLGFFDKGVEGGFIGPSARKIVISARTATELIQKMEDYIPLHEQVAPSHSWKVEGCNGNL</sequence>
<dbReference type="PANTHER" id="PTHR31223">
    <property type="entry name" value="LOG FAMILY PROTEIN YJL055W"/>
    <property type="match status" value="1"/>
</dbReference>
<dbReference type="InterPro" id="IPR031100">
    <property type="entry name" value="LOG_fam"/>
</dbReference>
<dbReference type="GO" id="GO:0009691">
    <property type="term" value="P:cytokinin biosynthetic process"/>
    <property type="evidence" value="ECO:0007669"/>
    <property type="project" value="UniProtKB-KW"/>
</dbReference>
<dbReference type="GO" id="GO:0016799">
    <property type="term" value="F:hydrolase activity, hydrolyzing N-glycosyl compounds"/>
    <property type="evidence" value="ECO:0007669"/>
    <property type="project" value="TreeGrafter"/>
</dbReference>
<comment type="similarity">
    <text evidence="1">Belongs to the LOG family.</text>
</comment>
<keyword evidence="8" id="KW-1185">Reference proteome</keyword>
<protein>
    <recommendedName>
        <fullName evidence="2">cytokinin riboside 5'-monophosphate phosphoribohydrolase</fullName>
        <ecNumber evidence="2">3.2.2.n1</ecNumber>
    </recommendedName>
</protein>
<dbReference type="Pfam" id="PF03641">
    <property type="entry name" value="Lysine_decarbox"/>
    <property type="match status" value="1"/>
</dbReference>
<proteinExistence type="inferred from homology"/>
<dbReference type="AlphaFoldDB" id="A0AAD6RBK8"/>
<dbReference type="EMBL" id="JAQIZT010000003">
    <property type="protein sequence ID" value="KAJ7005292.1"/>
    <property type="molecule type" value="Genomic_DNA"/>
</dbReference>
<comment type="function">
    <text evidence="4">Cytokinin-activating enzyme working in the direct activation pathway. Phosphoribohydrolase that converts inactive cytokinin nucleotides to the biologically active free-base forms.</text>
</comment>
<evidence type="ECO:0000256" key="3">
    <source>
        <dbReference type="ARBA" id="ARBA00022712"/>
    </source>
</evidence>